<feature type="region of interest" description="Disordered" evidence="1">
    <location>
        <begin position="15"/>
        <end position="45"/>
    </location>
</feature>
<name>A0ABN1A2T8_9ACTN</name>
<feature type="compositionally biased region" description="Low complexity" evidence="1">
    <location>
        <begin position="157"/>
        <end position="183"/>
    </location>
</feature>
<evidence type="ECO:0000313" key="3">
    <source>
        <dbReference type="Proteomes" id="UP001500909"/>
    </source>
</evidence>
<accession>A0ABN1A2T8</accession>
<feature type="compositionally biased region" description="Polar residues" evidence="1">
    <location>
        <begin position="284"/>
        <end position="300"/>
    </location>
</feature>
<dbReference type="Proteomes" id="UP001500909">
    <property type="component" value="Unassembled WGS sequence"/>
</dbReference>
<gene>
    <name evidence="2" type="ORF">GCM10010361_32860</name>
</gene>
<sequence length="300" mass="31991">MTRIDDMLSRALLVRERHMPRDTVPPTTTSPHTVPTDARPLPDRASSTAADDLRALCETLVTHTPSTAVTDFVTEQVPGPRSALVLACVLQLTGTDDGARFWWQYAAGAGETAAAYCLHLHHLALGDGDLAGWWFRQIGDTQLPPDVLPQEHHPNLVSGPASDPDPVSDPASDPGPASAPDPVTAIDPDKGAALPSFFSPLASLITNASTTTILQVLRRLGKGTVRPRSSAVAELMAYIPTAVAAGYLRWPEVELPTPGPDFASRINGLLTEASPRTEVRSVLPTRQPSSARHPQTAHSQ</sequence>
<organism evidence="2 3">
    <name type="scientific">Streptomyces olivaceiscleroticus</name>
    <dbReference type="NCBI Taxonomy" id="68245"/>
    <lineage>
        <taxon>Bacteria</taxon>
        <taxon>Bacillati</taxon>
        <taxon>Actinomycetota</taxon>
        <taxon>Actinomycetes</taxon>
        <taxon>Kitasatosporales</taxon>
        <taxon>Streptomycetaceae</taxon>
        <taxon>Streptomyces</taxon>
    </lineage>
</organism>
<evidence type="ECO:0008006" key="4">
    <source>
        <dbReference type="Google" id="ProtNLM"/>
    </source>
</evidence>
<evidence type="ECO:0000256" key="1">
    <source>
        <dbReference type="SAM" id="MobiDB-lite"/>
    </source>
</evidence>
<reference evidence="2 3" key="1">
    <citation type="journal article" date="2019" name="Int. J. Syst. Evol. Microbiol.">
        <title>The Global Catalogue of Microorganisms (GCM) 10K type strain sequencing project: providing services to taxonomists for standard genome sequencing and annotation.</title>
        <authorList>
            <consortium name="The Broad Institute Genomics Platform"/>
            <consortium name="The Broad Institute Genome Sequencing Center for Infectious Disease"/>
            <person name="Wu L."/>
            <person name="Ma J."/>
        </authorList>
    </citation>
    <scope>NUCLEOTIDE SEQUENCE [LARGE SCALE GENOMIC DNA]</scope>
    <source>
        <strain evidence="2 3">JCM 4805</strain>
    </source>
</reference>
<evidence type="ECO:0000313" key="2">
    <source>
        <dbReference type="EMBL" id="GAA0466165.1"/>
    </source>
</evidence>
<dbReference type="RefSeq" id="WP_346095654.1">
    <property type="nucleotide sequence ID" value="NZ_BAAABY010000023.1"/>
</dbReference>
<feature type="region of interest" description="Disordered" evidence="1">
    <location>
        <begin position="273"/>
        <end position="300"/>
    </location>
</feature>
<feature type="region of interest" description="Disordered" evidence="1">
    <location>
        <begin position="145"/>
        <end position="186"/>
    </location>
</feature>
<proteinExistence type="predicted"/>
<keyword evidence="3" id="KW-1185">Reference proteome</keyword>
<feature type="compositionally biased region" description="Low complexity" evidence="1">
    <location>
        <begin position="24"/>
        <end position="36"/>
    </location>
</feature>
<dbReference type="EMBL" id="BAAABY010000023">
    <property type="protein sequence ID" value="GAA0466165.1"/>
    <property type="molecule type" value="Genomic_DNA"/>
</dbReference>
<comment type="caution">
    <text evidence="2">The sequence shown here is derived from an EMBL/GenBank/DDBJ whole genome shotgun (WGS) entry which is preliminary data.</text>
</comment>
<protein>
    <recommendedName>
        <fullName evidence="4">Condensation domain-containing protein</fullName>
    </recommendedName>
</protein>